<gene>
    <name evidence="3" type="ORF">G4Y79_13420</name>
</gene>
<dbReference type="AlphaFoldDB" id="A0A7S8E5G7"/>
<dbReference type="SUPFAM" id="SSF48371">
    <property type="entry name" value="ARM repeat"/>
    <property type="match status" value="1"/>
</dbReference>
<dbReference type="Proteomes" id="UP000594468">
    <property type="component" value="Chromosome"/>
</dbReference>
<dbReference type="PANTHER" id="PTHR12697">
    <property type="entry name" value="PBS LYASE HEAT-LIKE PROTEIN"/>
    <property type="match status" value="1"/>
</dbReference>
<dbReference type="InterPro" id="IPR026003">
    <property type="entry name" value="Cohesin_HEAT"/>
</dbReference>
<dbReference type="InterPro" id="IPR016024">
    <property type="entry name" value="ARM-type_fold"/>
</dbReference>
<dbReference type="Pfam" id="PF02985">
    <property type="entry name" value="HEAT"/>
    <property type="match status" value="1"/>
</dbReference>
<dbReference type="Pfam" id="PF12765">
    <property type="entry name" value="Cohesin_HEAT"/>
    <property type="match status" value="1"/>
</dbReference>
<evidence type="ECO:0000313" key="4">
    <source>
        <dbReference type="Proteomes" id="UP000594468"/>
    </source>
</evidence>
<keyword evidence="1" id="KW-0677">Repeat</keyword>
<proteinExistence type="predicted"/>
<dbReference type="PANTHER" id="PTHR12697:SF5">
    <property type="entry name" value="DEOXYHYPUSINE HYDROXYLASE"/>
    <property type="match status" value="1"/>
</dbReference>
<dbReference type="RefSeq" id="WP_195168786.1">
    <property type="nucleotide sequence ID" value="NZ_CP062983.1"/>
</dbReference>
<protein>
    <submittedName>
        <fullName evidence="3">HEAT repeat domain-containing protein</fullName>
    </submittedName>
</protein>
<dbReference type="InterPro" id="IPR004155">
    <property type="entry name" value="PBS_lyase_HEAT"/>
</dbReference>
<dbReference type="EMBL" id="CP062983">
    <property type="protein sequence ID" value="QPC80711.1"/>
    <property type="molecule type" value="Genomic_DNA"/>
</dbReference>
<reference evidence="3 4" key="1">
    <citation type="submission" date="2020-02" db="EMBL/GenBank/DDBJ databases">
        <authorList>
            <person name="Zheng R.K."/>
            <person name="Sun C.M."/>
        </authorList>
    </citation>
    <scope>NUCLEOTIDE SEQUENCE [LARGE SCALE GENOMIC DNA]</scope>
    <source>
        <strain evidence="4">rifampicinis</strain>
    </source>
</reference>
<organism evidence="3 4">
    <name type="scientific">Phototrophicus methaneseepsis</name>
    <dbReference type="NCBI Taxonomy" id="2710758"/>
    <lineage>
        <taxon>Bacteria</taxon>
        <taxon>Bacillati</taxon>
        <taxon>Chloroflexota</taxon>
        <taxon>Candidatus Thermofontia</taxon>
        <taxon>Phototrophicales</taxon>
        <taxon>Phototrophicaceae</taxon>
        <taxon>Phototrophicus</taxon>
    </lineage>
</organism>
<dbReference type="KEGG" id="pmet:G4Y79_13420"/>
<dbReference type="InterPro" id="IPR000357">
    <property type="entry name" value="HEAT"/>
</dbReference>
<dbReference type="Pfam" id="PF13646">
    <property type="entry name" value="HEAT_2"/>
    <property type="match status" value="1"/>
</dbReference>
<evidence type="ECO:0000256" key="2">
    <source>
        <dbReference type="SAM" id="MobiDB-lite"/>
    </source>
</evidence>
<keyword evidence="4" id="KW-1185">Reference proteome</keyword>
<dbReference type="SMART" id="SM00567">
    <property type="entry name" value="EZ_HEAT"/>
    <property type="match status" value="4"/>
</dbReference>
<feature type="region of interest" description="Disordered" evidence="2">
    <location>
        <begin position="1"/>
        <end position="20"/>
    </location>
</feature>
<dbReference type="GO" id="GO:0016491">
    <property type="term" value="F:oxidoreductase activity"/>
    <property type="evidence" value="ECO:0007669"/>
    <property type="project" value="TreeGrafter"/>
</dbReference>
<dbReference type="InterPro" id="IPR011989">
    <property type="entry name" value="ARM-like"/>
</dbReference>
<accession>A0A7S8E5G7</accession>
<name>A0A7S8E5G7_9CHLR</name>
<feature type="region of interest" description="Disordered" evidence="2">
    <location>
        <begin position="385"/>
        <end position="407"/>
    </location>
</feature>
<sequence length="407" mass="44881">MTNITRREPSLGGLPTNDKGKRRLSLRRLGTMLNMLSPSAVSLDATREMLQSDDFFVRYNAAKLLSKRGDRDARKLMESALHTGNARTRASIARHLYGLTWFSAESLIKLALKDEDPRVREAAIYTLCDLKELAAYKLMETALKGEVDSVLEAAAFGLRETSDPAALPVLEIVLDAEDAEVRIKALEALGMCGLPQAMPIVREAMNDREPDVKYSATLSLLELAGEGWLSELAGVIGRTTGNTLEQVLKAFFHATNYLKIDVANSDSADLMIDALETALLDESVAVRKAATWPLAWLRHERTPKILLKTYRLETEPEVKAHIVRIGAGLMSEVSEQILADAINSTQEEVHEAAAKIYSERERTGTVAQYKADAYEGMAMNASLLGSGKLSNRSERATPPSHRTKERN</sequence>
<evidence type="ECO:0000313" key="3">
    <source>
        <dbReference type="EMBL" id="QPC80711.1"/>
    </source>
</evidence>
<evidence type="ECO:0000256" key="1">
    <source>
        <dbReference type="ARBA" id="ARBA00022737"/>
    </source>
</evidence>
<dbReference type="Gene3D" id="1.25.10.10">
    <property type="entry name" value="Leucine-rich Repeat Variant"/>
    <property type="match status" value="3"/>
</dbReference>